<accession>A0A5C0UEF4</accession>
<dbReference type="Pfam" id="PF02686">
    <property type="entry name" value="GatC"/>
    <property type="match status" value="1"/>
</dbReference>
<evidence type="ECO:0000256" key="1">
    <source>
        <dbReference type="ARBA" id="ARBA00014426"/>
    </source>
</evidence>
<reference evidence="2 3" key="1">
    <citation type="submission" date="2019-08" db="EMBL/GenBank/DDBJ databases">
        <title>Highly reduced genomes of protist endosymbionts show evolutionary convergence.</title>
        <authorList>
            <person name="George E."/>
            <person name="Husnik F."/>
            <person name="Tashyreva D."/>
            <person name="Prokopchuk G."/>
            <person name="Horak A."/>
            <person name="Kwong W.K."/>
            <person name="Lukes J."/>
            <person name="Keeling P.J."/>
        </authorList>
    </citation>
    <scope>NUCLEOTIDE SEQUENCE [LARGE SCALE GENOMIC DNA]</scope>
    <source>
        <strain evidence="2">1604LC</strain>
    </source>
</reference>
<dbReference type="GO" id="GO:0006450">
    <property type="term" value="P:regulation of translational fidelity"/>
    <property type="evidence" value="ECO:0007669"/>
    <property type="project" value="InterPro"/>
</dbReference>
<dbReference type="InterPro" id="IPR003837">
    <property type="entry name" value="GatC"/>
</dbReference>
<dbReference type="Proteomes" id="UP000325004">
    <property type="component" value="Chromosome"/>
</dbReference>
<dbReference type="OrthoDB" id="9882134at2"/>
<dbReference type="RefSeq" id="WP_148971544.1">
    <property type="nucleotide sequence ID" value="NZ_CP043316.1"/>
</dbReference>
<protein>
    <recommendedName>
        <fullName evidence="1">Glutamyl-tRNA(Gln) amidotransferase subunit C</fullName>
    </recommendedName>
</protein>
<dbReference type="KEGG" id="cpri:FZC34_00645"/>
<organism evidence="2 3">
    <name type="scientific">Candidatus Cytomitobacter primus</name>
    <dbReference type="NCBI Taxonomy" id="2066024"/>
    <lineage>
        <taxon>Bacteria</taxon>
        <taxon>Pseudomonadati</taxon>
        <taxon>Pseudomonadota</taxon>
        <taxon>Alphaproteobacteria</taxon>
        <taxon>Holosporales</taxon>
        <taxon>Holosporaceae</taxon>
        <taxon>Candidatus Cytomitobacter</taxon>
    </lineage>
</organism>
<name>A0A5C0UEF4_9PROT</name>
<proteinExistence type="predicted"/>
<dbReference type="SUPFAM" id="SSF141000">
    <property type="entry name" value="Glu-tRNAGln amidotransferase C subunit"/>
    <property type="match status" value="1"/>
</dbReference>
<dbReference type="InterPro" id="IPR036113">
    <property type="entry name" value="Asp/Glu-ADT_sf_sub_c"/>
</dbReference>
<dbReference type="EMBL" id="CP043316">
    <property type="protein sequence ID" value="QEK38428.1"/>
    <property type="molecule type" value="Genomic_DNA"/>
</dbReference>
<dbReference type="Gene3D" id="1.10.20.60">
    <property type="entry name" value="Glu-tRNAGln amidotransferase C subunit, N-terminal domain"/>
    <property type="match status" value="1"/>
</dbReference>
<keyword evidence="3" id="KW-1185">Reference proteome</keyword>
<evidence type="ECO:0000313" key="2">
    <source>
        <dbReference type="EMBL" id="QEK38428.1"/>
    </source>
</evidence>
<evidence type="ECO:0000313" key="3">
    <source>
        <dbReference type="Proteomes" id="UP000325004"/>
    </source>
</evidence>
<dbReference type="AlphaFoldDB" id="A0A5C0UEF4"/>
<sequence length="93" mass="10838">MSCKIKHLSKVSKIRITQQQFIQLEEDLENIMSLIGKMQEVGQSDQDLYNYNINPTRKDIVINLIESENFDPMVNSNENENNMFVVEGVMDEK</sequence>
<gene>
    <name evidence="2" type="ORF">FZC34_00645</name>
</gene>